<reference evidence="2" key="1">
    <citation type="submission" date="2018-01" db="EMBL/GenBank/DDBJ databases">
        <title>An insight into the sialome of Amazonian anophelines.</title>
        <authorList>
            <person name="Ribeiro J.M."/>
            <person name="Scarpassa V."/>
            <person name="Calvo E."/>
        </authorList>
    </citation>
    <scope>NUCLEOTIDE SEQUENCE</scope>
</reference>
<protein>
    <submittedName>
        <fullName evidence="2">Uncharacterized protein</fullName>
    </submittedName>
</protein>
<organism evidence="2">
    <name type="scientific">Anopheles darlingi</name>
    <name type="common">Mosquito</name>
    <dbReference type="NCBI Taxonomy" id="43151"/>
    <lineage>
        <taxon>Eukaryota</taxon>
        <taxon>Metazoa</taxon>
        <taxon>Ecdysozoa</taxon>
        <taxon>Arthropoda</taxon>
        <taxon>Hexapoda</taxon>
        <taxon>Insecta</taxon>
        <taxon>Pterygota</taxon>
        <taxon>Neoptera</taxon>
        <taxon>Endopterygota</taxon>
        <taxon>Diptera</taxon>
        <taxon>Nematocera</taxon>
        <taxon>Culicoidea</taxon>
        <taxon>Culicidae</taxon>
        <taxon>Anophelinae</taxon>
        <taxon>Anopheles</taxon>
    </lineage>
</organism>
<proteinExistence type="predicted"/>
<keyword evidence="1" id="KW-1133">Transmembrane helix</keyword>
<sequence length="71" mass="8262">MPFMLDTFLYNILLYLPLSCNSFALFHYYRFTCPSVIMPFTFLFMNLLLLLSYKILPSTCSLCFLLVAVAT</sequence>
<keyword evidence="1" id="KW-0812">Transmembrane</keyword>
<evidence type="ECO:0000313" key="2">
    <source>
        <dbReference type="EMBL" id="MBW73876.1"/>
    </source>
</evidence>
<keyword evidence="1" id="KW-0472">Membrane</keyword>
<accession>A0A2M4D8K6</accession>
<name>A0A2M4D8K6_ANODA</name>
<dbReference type="AlphaFoldDB" id="A0A2M4D8K6"/>
<dbReference type="EMBL" id="GGFL01009698">
    <property type="protein sequence ID" value="MBW73876.1"/>
    <property type="molecule type" value="Transcribed_RNA"/>
</dbReference>
<evidence type="ECO:0000256" key="1">
    <source>
        <dbReference type="SAM" id="Phobius"/>
    </source>
</evidence>
<feature type="transmembrane region" description="Helical" evidence="1">
    <location>
        <begin position="36"/>
        <end position="56"/>
    </location>
</feature>
<feature type="transmembrane region" description="Helical" evidence="1">
    <location>
        <begin position="12"/>
        <end position="29"/>
    </location>
</feature>